<feature type="region of interest" description="Disordered" evidence="6">
    <location>
        <begin position="549"/>
        <end position="586"/>
    </location>
</feature>
<feature type="domain" description="NuBaID C-terminal" evidence="8">
    <location>
        <begin position="353"/>
        <end position="470"/>
    </location>
</feature>
<evidence type="ECO:0000256" key="4">
    <source>
        <dbReference type="ARBA" id="ARBA00022833"/>
    </source>
</evidence>
<evidence type="ECO:0000259" key="7">
    <source>
        <dbReference type="Pfam" id="PF07967"/>
    </source>
</evidence>
<reference evidence="9 10" key="1">
    <citation type="journal article" date="2011" name="Proc. Natl. Acad. Sci. U.S.A.">
        <title>Genome and transcriptome analyses of the mountain pine beetle-fungal symbiont Grosmannia clavigera, a lodgepole pine pathogen.</title>
        <authorList>
            <person name="DiGuistini S."/>
            <person name="Wang Y."/>
            <person name="Liao N.Y."/>
            <person name="Taylor G."/>
            <person name="Tanguay P."/>
            <person name="Feau N."/>
            <person name="Henrissat B."/>
            <person name="Chan S.K."/>
            <person name="Hesse-Orce U."/>
            <person name="Alamouti S.M."/>
            <person name="Tsui C.K.M."/>
            <person name="Docking R.T."/>
            <person name="Levasseur A."/>
            <person name="Haridas S."/>
            <person name="Robertson G."/>
            <person name="Birol I."/>
            <person name="Holt R.A."/>
            <person name="Marra M.A."/>
            <person name="Hamelin R.C."/>
            <person name="Hirst M."/>
            <person name="Jones S.J.M."/>
            <person name="Bohlmann J."/>
            <person name="Breuil C."/>
        </authorList>
    </citation>
    <scope>NUCLEOTIDE SEQUENCE [LARGE SCALE GENOMIC DNA]</scope>
    <source>
        <strain evidence="10">kw1407 / UAMH 11150</strain>
    </source>
</reference>
<evidence type="ECO:0000256" key="5">
    <source>
        <dbReference type="ARBA" id="ARBA00023242"/>
    </source>
</evidence>
<evidence type="ECO:0000313" key="9">
    <source>
        <dbReference type="EMBL" id="EFX05234.1"/>
    </source>
</evidence>
<keyword evidence="3" id="KW-0863">Zinc-finger</keyword>
<keyword evidence="4" id="KW-0862">Zinc</keyword>
<dbReference type="EMBL" id="GL629735">
    <property type="protein sequence ID" value="EFX05234.1"/>
    <property type="molecule type" value="Genomic_DNA"/>
</dbReference>
<dbReference type="PANTHER" id="PTHR15835">
    <property type="entry name" value="NUCLEAR-INTERACTING PARTNER OF ALK"/>
    <property type="match status" value="1"/>
</dbReference>
<protein>
    <submittedName>
        <fullName evidence="9">C3hc zinc finger protein</fullName>
    </submittedName>
</protein>
<sequence length="586" mass="62604">MNATKRKFNALLQGIGTRSASGSTPDKNDVAQAASTADAPSRTSRTSSRLTPEATPTKTIDTSTHDDETNMRFARSPLTSRVAAATTAAAERDAAASMSSTTTTGTSAAVAELELLAKRRRVGATSTLRDTSGNAATVLSTNSVLRKARQTTTTTTPSTTAITQPPMPRYCPGDREQLLRRLATFQELTDWTPKPDRINEIEWARRGWACQGKERVRCTLCSRELVVRLGRDAGTGDHANTSMAPPLTEAAGDALVDRYVGLIAAGHEDDCLWRRKGCDDSLLRLSLGSPRPAVAALRQRYDELCTRKDFLPYAFNLQLPAGLDIDAVVATLPPDFFNDPSASSSAASCNRVAFALALLGWQGLHNSRIGQVPNSASCHACLRRLGLWMFKSKQVDLASGTVLEPAPMDGLDPVREHRFFCPWKNGTVQRNPGARSGRTASTTTAAAAAAAAEGADSEPGWAVLVQVLRNDAYLRGRTIGAAVGGGSAASPAQPSTPVRRRAVTNDGAVVTTPTGHDDDDDDNGDDQEDEAARVAKDKERWARLRRVKSLFDPKGQAARKLKRSGTLSQPGTPSRPGTSQAESKAE</sequence>
<feature type="compositionally biased region" description="Low complexity" evidence="6">
    <location>
        <begin position="488"/>
        <end position="497"/>
    </location>
</feature>
<dbReference type="GO" id="GO:0008270">
    <property type="term" value="F:zinc ion binding"/>
    <property type="evidence" value="ECO:0007669"/>
    <property type="project" value="UniProtKB-KW"/>
</dbReference>
<evidence type="ECO:0000259" key="8">
    <source>
        <dbReference type="Pfam" id="PF08600"/>
    </source>
</evidence>
<feature type="compositionally biased region" description="Acidic residues" evidence="6">
    <location>
        <begin position="517"/>
        <end position="529"/>
    </location>
</feature>
<dbReference type="OrthoDB" id="2592092at2759"/>
<evidence type="ECO:0000256" key="6">
    <source>
        <dbReference type="SAM" id="MobiDB-lite"/>
    </source>
</evidence>
<feature type="region of interest" description="Disordered" evidence="6">
    <location>
        <begin position="481"/>
        <end position="537"/>
    </location>
</feature>
<dbReference type="Proteomes" id="UP000007796">
    <property type="component" value="Unassembled WGS sequence"/>
</dbReference>
<dbReference type="AlphaFoldDB" id="F0X9N1"/>
<dbReference type="PANTHER" id="PTHR15835:SF6">
    <property type="entry name" value="ZINC FINGER C3HC-TYPE PROTEIN 1"/>
    <property type="match status" value="1"/>
</dbReference>
<dbReference type="GeneID" id="25976389"/>
<evidence type="ECO:0000256" key="2">
    <source>
        <dbReference type="ARBA" id="ARBA00022723"/>
    </source>
</evidence>
<organism evidence="10">
    <name type="scientific">Grosmannia clavigera (strain kw1407 / UAMH 11150)</name>
    <name type="common">Blue stain fungus</name>
    <name type="synonym">Graphiocladiella clavigera</name>
    <dbReference type="NCBI Taxonomy" id="655863"/>
    <lineage>
        <taxon>Eukaryota</taxon>
        <taxon>Fungi</taxon>
        <taxon>Dikarya</taxon>
        <taxon>Ascomycota</taxon>
        <taxon>Pezizomycotina</taxon>
        <taxon>Sordariomycetes</taxon>
        <taxon>Sordariomycetidae</taxon>
        <taxon>Ophiostomatales</taxon>
        <taxon>Ophiostomataceae</taxon>
        <taxon>Leptographium</taxon>
    </lineage>
</organism>
<dbReference type="InterPro" id="IPR012935">
    <property type="entry name" value="NuBaID_N"/>
</dbReference>
<dbReference type="InParanoid" id="F0X9N1"/>
<proteinExistence type="predicted"/>
<feature type="compositionally biased region" description="Low complexity" evidence="6">
    <location>
        <begin position="151"/>
        <end position="163"/>
    </location>
</feature>
<dbReference type="Pfam" id="PF07967">
    <property type="entry name" value="zf-C3HC"/>
    <property type="match status" value="1"/>
</dbReference>
<accession>F0X9N1</accession>
<keyword evidence="5" id="KW-0539">Nucleus</keyword>
<comment type="subcellular location">
    <subcellularLocation>
        <location evidence="1">Nucleus</location>
    </subcellularLocation>
</comment>
<gene>
    <name evidence="9" type="ORF">CMQ_3303</name>
</gene>
<dbReference type="STRING" id="655863.F0X9N1"/>
<feature type="region of interest" description="Disordered" evidence="6">
    <location>
        <begin position="147"/>
        <end position="170"/>
    </location>
</feature>
<feature type="region of interest" description="Disordered" evidence="6">
    <location>
        <begin position="1"/>
        <end position="86"/>
    </location>
</feature>
<feature type="compositionally biased region" description="Polar residues" evidence="6">
    <location>
        <begin position="16"/>
        <end position="25"/>
    </location>
</feature>
<feature type="domain" description="C3HC-type" evidence="7">
    <location>
        <begin position="172"/>
        <end position="314"/>
    </location>
</feature>
<evidence type="ECO:0000256" key="3">
    <source>
        <dbReference type="ARBA" id="ARBA00022771"/>
    </source>
</evidence>
<feature type="compositionally biased region" description="Polar residues" evidence="6">
    <location>
        <begin position="565"/>
        <end position="586"/>
    </location>
</feature>
<dbReference type="HOGENOM" id="CLU_031412_0_0_1"/>
<dbReference type="GO" id="GO:0005634">
    <property type="term" value="C:nucleus"/>
    <property type="evidence" value="ECO:0007669"/>
    <property type="project" value="UniProtKB-SubCell"/>
</dbReference>
<dbReference type="InterPro" id="IPR013909">
    <property type="entry name" value="NuBaID_C"/>
</dbReference>
<evidence type="ECO:0000313" key="10">
    <source>
        <dbReference type="Proteomes" id="UP000007796"/>
    </source>
</evidence>
<evidence type="ECO:0000256" key="1">
    <source>
        <dbReference type="ARBA" id="ARBA00004123"/>
    </source>
</evidence>
<feature type="compositionally biased region" description="Low complexity" evidence="6">
    <location>
        <begin position="33"/>
        <end position="51"/>
    </location>
</feature>
<dbReference type="eggNOG" id="KOG4765">
    <property type="taxonomic scope" value="Eukaryota"/>
</dbReference>
<dbReference type="RefSeq" id="XP_014174716.1">
    <property type="nucleotide sequence ID" value="XM_014319241.1"/>
</dbReference>
<keyword evidence="10" id="KW-1185">Reference proteome</keyword>
<name>F0X9N1_GROCL</name>
<keyword evidence="2" id="KW-0479">Metal-binding</keyword>
<dbReference type="Pfam" id="PF08600">
    <property type="entry name" value="NuBaID_C"/>
    <property type="match status" value="1"/>
</dbReference>